<dbReference type="Gene3D" id="1.20.1250.20">
    <property type="entry name" value="MFS general substrate transporter like domains"/>
    <property type="match status" value="1"/>
</dbReference>
<gene>
    <name evidence="7" type="ORF">OCU04_010100</name>
</gene>
<sequence length="486" mass="51951">MAGSQDIVDGDFAPTVKEKYVKNHSAGELRDAESDTESTNSRAGSIWTISGSAMANYSDGYQQGLASSTNVVFNHLLGTKVYTSTIQTRISNALLVGSVIGILILGYTSDKFSRKGGMLFTSSLVIIGSLLSTLAFQVHPSHNMLWFLTIARGIAGVGVGGEYPTSAAAALEGSADHFDEKRGPIQVFISTMMATTGSPTCTLVYLLSLLASNDNLTVAFHAIYSISTILPLFVILFRLRMTDGKLFQKSNLKKRAIPWRFIIREYGLRCLGTSTAFFLYDFVNFPNSIMSAAIINGLVPGKNVRTVAIWQFILAIFPIPGVLLGMWLVNRIGRKWTGILGFSGYIILGFIIGGNYTTLTTSTNLPAFIVLYGLFASLGHMGPGATIGLISAESFPTAIRGLGYGVSAGFGKAGAAVGTQVFSPIQEVAGKRSTFFVAGGVGVLGTGVYWFLPEGRGTDLRGLDEEFERGVREEGRGQGEGGVRDL</sequence>
<keyword evidence="3 5" id="KW-1133">Transmembrane helix</keyword>
<evidence type="ECO:0000256" key="4">
    <source>
        <dbReference type="ARBA" id="ARBA00023136"/>
    </source>
</evidence>
<feature type="transmembrane region" description="Helical" evidence="5">
    <location>
        <begin position="402"/>
        <end position="422"/>
    </location>
</feature>
<dbReference type="InterPro" id="IPR020846">
    <property type="entry name" value="MFS_dom"/>
</dbReference>
<keyword evidence="4 5" id="KW-0472">Membrane</keyword>
<dbReference type="GO" id="GO:0046943">
    <property type="term" value="F:carboxylic acid transmembrane transporter activity"/>
    <property type="evidence" value="ECO:0007669"/>
    <property type="project" value="TreeGrafter"/>
</dbReference>
<keyword evidence="8" id="KW-1185">Reference proteome</keyword>
<evidence type="ECO:0000313" key="8">
    <source>
        <dbReference type="Proteomes" id="UP001152300"/>
    </source>
</evidence>
<feature type="transmembrane region" description="Helical" evidence="5">
    <location>
        <begin position="185"/>
        <end position="207"/>
    </location>
</feature>
<dbReference type="Proteomes" id="UP001152300">
    <property type="component" value="Unassembled WGS sequence"/>
</dbReference>
<accession>A0A9X0DEX1</accession>
<keyword evidence="2 5" id="KW-0812">Transmembrane</keyword>
<evidence type="ECO:0000256" key="1">
    <source>
        <dbReference type="ARBA" id="ARBA00004141"/>
    </source>
</evidence>
<dbReference type="SUPFAM" id="SSF103473">
    <property type="entry name" value="MFS general substrate transporter"/>
    <property type="match status" value="1"/>
</dbReference>
<dbReference type="PROSITE" id="PS50850">
    <property type="entry name" value="MFS"/>
    <property type="match status" value="1"/>
</dbReference>
<evidence type="ECO:0000256" key="5">
    <source>
        <dbReference type="SAM" id="Phobius"/>
    </source>
</evidence>
<comment type="subcellular location">
    <subcellularLocation>
        <location evidence="1">Membrane</location>
        <topology evidence="1">Multi-pass membrane protein</topology>
    </subcellularLocation>
</comment>
<feature type="transmembrane region" description="Helical" evidence="5">
    <location>
        <begin position="119"/>
        <end position="138"/>
    </location>
</feature>
<organism evidence="7 8">
    <name type="scientific">Sclerotinia nivalis</name>
    <dbReference type="NCBI Taxonomy" id="352851"/>
    <lineage>
        <taxon>Eukaryota</taxon>
        <taxon>Fungi</taxon>
        <taxon>Dikarya</taxon>
        <taxon>Ascomycota</taxon>
        <taxon>Pezizomycotina</taxon>
        <taxon>Leotiomycetes</taxon>
        <taxon>Helotiales</taxon>
        <taxon>Sclerotiniaceae</taxon>
        <taxon>Sclerotinia</taxon>
    </lineage>
</organism>
<dbReference type="EMBL" id="JAPEIS010000012">
    <property type="protein sequence ID" value="KAJ8061021.1"/>
    <property type="molecule type" value="Genomic_DNA"/>
</dbReference>
<dbReference type="PANTHER" id="PTHR23508">
    <property type="entry name" value="CARBOXYLIC ACID TRANSPORTER PROTEIN HOMOLOG"/>
    <property type="match status" value="1"/>
</dbReference>
<name>A0A9X0DEX1_9HELO</name>
<dbReference type="InterPro" id="IPR005828">
    <property type="entry name" value="MFS_sugar_transport-like"/>
</dbReference>
<evidence type="ECO:0000256" key="2">
    <source>
        <dbReference type="ARBA" id="ARBA00022692"/>
    </source>
</evidence>
<feature type="transmembrane region" description="Helical" evidence="5">
    <location>
        <begin position="336"/>
        <end position="356"/>
    </location>
</feature>
<evidence type="ECO:0000256" key="3">
    <source>
        <dbReference type="ARBA" id="ARBA00022989"/>
    </source>
</evidence>
<proteinExistence type="predicted"/>
<feature type="domain" description="Major facilitator superfamily (MFS) profile" evidence="6">
    <location>
        <begin position="48"/>
        <end position="457"/>
    </location>
</feature>
<comment type="caution">
    <text evidence="7">The sequence shown here is derived from an EMBL/GenBank/DDBJ whole genome shotgun (WGS) entry which is preliminary data.</text>
</comment>
<evidence type="ECO:0000313" key="7">
    <source>
        <dbReference type="EMBL" id="KAJ8061021.1"/>
    </source>
</evidence>
<feature type="transmembrane region" description="Helical" evidence="5">
    <location>
        <begin position="308"/>
        <end position="329"/>
    </location>
</feature>
<dbReference type="GO" id="GO:0005886">
    <property type="term" value="C:plasma membrane"/>
    <property type="evidence" value="ECO:0007669"/>
    <property type="project" value="TreeGrafter"/>
</dbReference>
<dbReference type="AlphaFoldDB" id="A0A9X0DEX1"/>
<reference evidence="7" key="1">
    <citation type="submission" date="2022-11" db="EMBL/GenBank/DDBJ databases">
        <title>Genome Resource of Sclerotinia nivalis Strain SnTB1, a Plant Pathogen Isolated from American Ginseng.</title>
        <authorList>
            <person name="Fan S."/>
        </authorList>
    </citation>
    <scope>NUCLEOTIDE SEQUENCE</scope>
    <source>
        <strain evidence="7">SnTB1</strain>
    </source>
</reference>
<protein>
    <recommendedName>
        <fullName evidence="6">Major facilitator superfamily (MFS) profile domain-containing protein</fullName>
    </recommendedName>
</protein>
<dbReference type="InterPro" id="IPR036259">
    <property type="entry name" value="MFS_trans_sf"/>
</dbReference>
<dbReference type="PANTHER" id="PTHR23508:SF10">
    <property type="entry name" value="CARBOXYLIC ACID TRANSPORTER PROTEIN HOMOLOG"/>
    <property type="match status" value="1"/>
</dbReference>
<feature type="transmembrane region" description="Helical" evidence="5">
    <location>
        <begin position="90"/>
        <end position="107"/>
    </location>
</feature>
<evidence type="ECO:0000259" key="6">
    <source>
        <dbReference type="PROSITE" id="PS50850"/>
    </source>
</evidence>
<dbReference type="OrthoDB" id="2153661at2759"/>
<dbReference type="Pfam" id="PF00083">
    <property type="entry name" value="Sugar_tr"/>
    <property type="match status" value="2"/>
</dbReference>
<feature type="transmembrane region" description="Helical" evidence="5">
    <location>
        <begin position="434"/>
        <end position="452"/>
    </location>
</feature>
<feature type="transmembrane region" description="Helical" evidence="5">
    <location>
        <begin position="368"/>
        <end position="390"/>
    </location>
</feature>
<feature type="transmembrane region" description="Helical" evidence="5">
    <location>
        <begin position="219"/>
        <end position="240"/>
    </location>
</feature>